<dbReference type="STRING" id="59843.A3958_04375"/>
<dbReference type="GeneID" id="97553532"/>
<dbReference type="OrthoDB" id="2657840at2"/>
<dbReference type="AlphaFoldDB" id="A0A163GZJ8"/>
<sequence length="394" mass="43548">MGGLAFILALLIYAIFSAPFPANPGMTEVLIAVLLILFVSLPTGIFVISGGFTLYRRYDTVPMPLHLGFFVLLWLGLLNGGVIYRWDSTDILRDLIPCVYLFVPLLLLPAMNRSKLKWLSILPWLVAVMGVILSIRFYMEVRISPLDIGKMYYFDNFLYLPYDPSVSFAGVFLPIMAVHTWKSSNPLRWLSSLAMLIGGFLALGSLMAVAQRAPLGLAVLCFAVYFGLSSGRSVRKLLVILVIMIGAGMLAQEQISSSFDLLLSKQVNYGANGKTDELAAVLQETSKSVYTLLLGIGWGGLFFDPTYMSEVSFTHSAFTFLLLKGGVIGLTVFLAYLSWISLKCLRRVNMNNLPYMLAAGVPIMIGLFFQPSFKTLSYGMLLTVLILKDKESIS</sequence>
<dbReference type="EMBL" id="LWMH01000001">
    <property type="protein sequence ID" value="KZS45230.1"/>
    <property type="molecule type" value="Genomic_DNA"/>
</dbReference>
<evidence type="ECO:0008006" key="4">
    <source>
        <dbReference type="Google" id="ProtNLM"/>
    </source>
</evidence>
<dbReference type="Proteomes" id="UP000076796">
    <property type="component" value="Unassembled WGS sequence"/>
</dbReference>
<reference evidence="2" key="1">
    <citation type="journal article" date="2016" name="Genome Announc.">
        <title>Draft genomes of two strains of Paenibacillus glucanolyticus with capability to degrade lignocellulose.</title>
        <authorList>
            <person name="Mathews S.L."/>
            <person name="Pawlak J."/>
            <person name="Grunden A.M."/>
        </authorList>
    </citation>
    <scope>NUCLEOTIDE SEQUENCE [LARGE SCALE GENOMIC DNA]</scope>
    <source>
        <strain evidence="2">SLM1</strain>
    </source>
</reference>
<feature type="transmembrane region" description="Helical" evidence="1">
    <location>
        <begin position="189"/>
        <end position="207"/>
    </location>
</feature>
<feature type="transmembrane region" description="Helical" evidence="1">
    <location>
        <begin position="317"/>
        <end position="340"/>
    </location>
</feature>
<feature type="transmembrane region" description="Helical" evidence="1">
    <location>
        <begin position="159"/>
        <end position="177"/>
    </location>
</feature>
<feature type="transmembrane region" description="Helical" evidence="1">
    <location>
        <begin position="118"/>
        <end position="139"/>
    </location>
</feature>
<feature type="transmembrane region" description="Helical" evidence="1">
    <location>
        <begin position="33"/>
        <end position="55"/>
    </location>
</feature>
<protein>
    <recommendedName>
        <fullName evidence="4">O-antigen ligase domain-containing protein</fullName>
    </recommendedName>
</protein>
<dbReference type="KEGG" id="pglu:A3958_04375"/>
<gene>
    <name evidence="2" type="ORF">AWU65_04435</name>
</gene>
<keyword evidence="1" id="KW-0472">Membrane</keyword>
<name>A0A163GZJ8_9BACL</name>
<organism evidence="2 3">
    <name type="scientific">Paenibacillus glucanolyticus</name>
    <dbReference type="NCBI Taxonomy" id="59843"/>
    <lineage>
        <taxon>Bacteria</taxon>
        <taxon>Bacillati</taxon>
        <taxon>Bacillota</taxon>
        <taxon>Bacilli</taxon>
        <taxon>Bacillales</taxon>
        <taxon>Paenibacillaceae</taxon>
        <taxon>Paenibacillus</taxon>
    </lineage>
</organism>
<accession>A0A163GZJ8</accession>
<comment type="caution">
    <text evidence="2">The sequence shown here is derived from an EMBL/GenBank/DDBJ whole genome shotgun (WGS) entry which is preliminary data.</text>
</comment>
<keyword evidence="1" id="KW-1133">Transmembrane helix</keyword>
<keyword evidence="3" id="KW-1185">Reference proteome</keyword>
<feature type="transmembrane region" description="Helical" evidence="1">
    <location>
        <begin position="92"/>
        <end position="111"/>
    </location>
</feature>
<feature type="transmembrane region" description="Helical" evidence="1">
    <location>
        <begin position="237"/>
        <end position="255"/>
    </location>
</feature>
<proteinExistence type="predicted"/>
<feature type="transmembrane region" description="Helical" evidence="1">
    <location>
        <begin position="213"/>
        <end position="230"/>
    </location>
</feature>
<evidence type="ECO:0000313" key="2">
    <source>
        <dbReference type="EMBL" id="KZS45230.1"/>
    </source>
</evidence>
<evidence type="ECO:0000313" key="3">
    <source>
        <dbReference type="Proteomes" id="UP000076796"/>
    </source>
</evidence>
<evidence type="ECO:0000256" key="1">
    <source>
        <dbReference type="SAM" id="Phobius"/>
    </source>
</evidence>
<keyword evidence="1" id="KW-0812">Transmembrane</keyword>
<feature type="transmembrane region" description="Helical" evidence="1">
    <location>
        <begin position="67"/>
        <end position="86"/>
    </location>
</feature>
<dbReference type="RefSeq" id="WP_006212484.1">
    <property type="nucleotide sequence ID" value="NZ_CBCSBX010000002.1"/>
</dbReference>
<feature type="transmembrane region" description="Helical" evidence="1">
    <location>
        <begin position="352"/>
        <end position="373"/>
    </location>
</feature>